<evidence type="ECO:0000256" key="7">
    <source>
        <dbReference type="PROSITE-ProRule" id="PRU01360"/>
    </source>
</evidence>
<dbReference type="Gene3D" id="2.60.40.1120">
    <property type="entry name" value="Carboxypeptidase-like, regulatory domain"/>
    <property type="match status" value="1"/>
</dbReference>
<dbReference type="AlphaFoldDB" id="A0A926JUS8"/>
<keyword evidence="6 7" id="KW-0998">Cell outer membrane</keyword>
<evidence type="ECO:0000313" key="10">
    <source>
        <dbReference type="Proteomes" id="UP000653730"/>
    </source>
</evidence>
<dbReference type="InterPro" id="IPR008969">
    <property type="entry name" value="CarboxyPept-like_regulatory"/>
</dbReference>
<dbReference type="Pfam" id="PF13715">
    <property type="entry name" value="CarbopepD_reg_2"/>
    <property type="match status" value="1"/>
</dbReference>
<dbReference type="NCBIfam" id="TIGR04057">
    <property type="entry name" value="SusC_RagA_signa"/>
    <property type="match status" value="1"/>
</dbReference>
<feature type="domain" description="TonB-dependent receptor plug" evidence="8">
    <location>
        <begin position="127"/>
        <end position="236"/>
    </location>
</feature>
<evidence type="ECO:0000256" key="5">
    <source>
        <dbReference type="ARBA" id="ARBA00023136"/>
    </source>
</evidence>
<keyword evidence="5 7" id="KW-0472">Membrane</keyword>
<dbReference type="Gene3D" id="2.170.130.10">
    <property type="entry name" value="TonB-dependent receptor, plug domain"/>
    <property type="match status" value="1"/>
</dbReference>
<keyword evidence="9" id="KW-0675">Receptor</keyword>
<dbReference type="NCBIfam" id="TIGR04056">
    <property type="entry name" value="OMP_RagA_SusC"/>
    <property type="match status" value="1"/>
</dbReference>
<dbReference type="GO" id="GO:0009279">
    <property type="term" value="C:cell outer membrane"/>
    <property type="evidence" value="ECO:0007669"/>
    <property type="project" value="UniProtKB-SubCell"/>
</dbReference>
<keyword evidence="3 7" id="KW-1134">Transmembrane beta strand</keyword>
<comment type="similarity">
    <text evidence="7">Belongs to the TonB-dependent receptor family.</text>
</comment>
<evidence type="ECO:0000313" key="9">
    <source>
        <dbReference type="EMBL" id="MBC9797749.1"/>
    </source>
</evidence>
<dbReference type="RefSeq" id="WP_187966879.1">
    <property type="nucleotide sequence ID" value="NZ_JACVDC010000071.1"/>
</dbReference>
<protein>
    <submittedName>
        <fullName evidence="9">TonB-dependent receptor</fullName>
    </submittedName>
</protein>
<gene>
    <name evidence="9" type="ORF">IBL28_17390</name>
</gene>
<dbReference type="SUPFAM" id="SSF56935">
    <property type="entry name" value="Porins"/>
    <property type="match status" value="1"/>
</dbReference>
<proteinExistence type="inferred from homology"/>
<dbReference type="Pfam" id="PF07715">
    <property type="entry name" value="Plug"/>
    <property type="match status" value="1"/>
</dbReference>
<keyword evidence="10" id="KW-1185">Reference proteome</keyword>
<sequence length="1054" mass="116939">MKHIPDLKNWFWDRAIPLFSLVLMLFFSSVTYGQDRKTIRGKVIDEDGVPMPGVTVVVKNTSNGTVTDFDGLYTILPEKADVILVFSHLGFIKQEVPVSGKGQVNITLKEDVSRLNEVVVIGYGQAKKRDLTGATGSVDVESVAKAPVGSFDDALAGRVAGVQVTSSQGRPGSGTSIKIRGTGSLTQSSSPLYVIDGFPVENFDPSTIAQSDIESMEILKGPSAVAIYGSRGGNGVVMITTKGGVAGKTEVSYDMFYGIENITKRVDVLSPYDFVDLQYEINAENADRKYGPLGLYRKEDGSSIKGIDWQEEVFNQTEVQSHSAMVSGGNEGTKYNLSFSNYKGEGLLENSGFERTYLKLKLDQKVYHNLKAGANISYTKTGITGAHTSTNILDPSVEGGSSNARFNLLKDIVQGRPTGGLFYTNEDLINMPEDPDTEEGAPISNPIVNSRTQVREDDKHTFSFNGYLEYSVLKNLDLRVMGGLRKVFRKRGSFDEKNSVFERRNGFTRGRIIQQEATNLLLSTTLSYKKKVGKKHRFSGLLGFDYQDAEDYYTEASGSVFPEPNKGLDNLGAATEAGFPASSKSPTNKLISYFSRVNYTYDDRYLFTATIRRDGSSRFGKNKKFGLFPSLSGAWRFSEESFLVDSNLLSDGKLRVEWGQVGNNRIPAFVSSALLSSTTYGLENGIAAGVRPANLANPDIQWETQQQVDIGLDVGLFNNRVLFTADLYRKDSKDLLLRAPTPATVGVSSVYRNIGKIRNEGLELALSTVNIDKELRWTSDLNISFPKSKTLGLVENDTLYSNSSWYSNNISQDPYANDFITVVGKPFGQMYGFIDDGIYRADDFDETGVPYVDVAFGEAKPGHRKYEDINGDGVINDEDKVIIGNPNPVFFGGFNNTFSYKRFDLSVFLQWSYGNDVYNANRMLWTSNLKSVRNFIPEIVNRWRADHTEEQNKAATFRTIDDNTQVLTSQYIEDGSYLRLKTVSLGYRFPDKWLDRMFVQRLRIYVTAQNLVTWTSYTGYDPEVSTRGNGLTSGVDFGAYPRSRTFVGGISVAF</sequence>
<name>A0A926JUS8_9FLAO</name>
<keyword evidence="2 7" id="KW-0813">Transport</keyword>
<evidence type="ECO:0000256" key="6">
    <source>
        <dbReference type="ARBA" id="ARBA00023237"/>
    </source>
</evidence>
<dbReference type="InterPro" id="IPR039426">
    <property type="entry name" value="TonB-dep_rcpt-like"/>
</dbReference>
<dbReference type="InterPro" id="IPR012910">
    <property type="entry name" value="Plug_dom"/>
</dbReference>
<evidence type="ECO:0000256" key="1">
    <source>
        <dbReference type="ARBA" id="ARBA00004571"/>
    </source>
</evidence>
<evidence type="ECO:0000256" key="2">
    <source>
        <dbReference type="ARBA" id="ARBA00022448"/>
    </source>
</evidence>
<dbReference type="Gene3D" id="2.40.170.20">
    <property type="entry name" value="TonB-dependent receptor, beta-barrel domain"/>
    <property type="match status" value="1"/>
</dbReference>
<comment type="caution">
    <text evidence="9">The sequence shown here is derived from an EMBL/GenBank/DDBJ whole genome shotgun (WGS) entry which is preliminary data.</text>
</comment>
<evidence type="ECO:0000256" key="3">
    <source>
        <dbReference type="ARBA" id="ARBA00022452"/>
    </source>
</evidence>
<dbReference type="SUPFAM" id="SSF49464">
    <property type="entry name" value="Carboxypeptidase regulatory domain-like"/>
    <property type="match status" value="1"/>
</dbReference>
<dbReference type="PROSITE" id="PS52016">
    <property type="entry name" value="TONB_DEPENDENT_REC_3"/>
    <property type="match status" value="1"/>
</dbReference>
<evidence type="ECO:0000256" key="4">
    <source>
        <dbReference type="ARBA" id="ARBA00022692"/>
    </source>
</evidence>
<dbReference type="InterPro" id="IPR037066">
    <property type="entry name" value="Plug_dom_sf"/>
</dbReference>
<dbReference type="InterPro" id="IPR036942">
    <property type="entry name" value="Beta-barrel_TonB_sf"/>
</dbReference>
<comment type="subcellular location">
    <subcellularLocation>
        <location evidence="1 7">Cell outer membrane</location>
        <topology evidence="1 7">Multi-pass membrane protein</topology>
    </subcellularLocation>
</comment>
<dbReference type="Proteomes" id="UP000653730">
    <property type="component" value="Unassembled WGS sequence"/>
</dbReference>
<accession>A0A926JUS8</accession>
<dbReference type="EMBL" id="JACVDC010000071">
    <property type="protein sequence ID" value="MBC9797749.1"/>
    <property type="molecule type" value="Genomic_DNA"/>
</dbReference>
<organism evidence="9 10">
    <name type="scientific">Sinomicrobium weinanense</name>
    <dbReference type="NCBI Taxonomy" id="2842200"/>
    <lineage>
        <taxon>Bacteria</taxon>
        <taxon>Pseudomonadati</taxon>
        <taxon>Bacteroidota</taxon>
        <taxon>Flavobacteriia</taxon>
        <taxon>Flavobacteriales</taxon>
        <taxon>Flavobacteriaceae</taxon>
        <taxon>Sinomicrobium</taxon>
    </lineage>
</organism>
<dbReference type="InterPro" id="IPR023997">
    <property type="entry name" value="TonB-dep_OMP_SusC/RagA_CS"/>
</dbReference>
<dbReference type="InterPro" id="IPR023996">
    <property type="entry name" value="TonB-dep_OMP_SusC/RagA"/>
</dbReference>
<reference evidence="9 10" key="1">
    <citation type="submission" date="2020-09" db="EMBL/GenBank/DDBJ databases">
        <title>Sinomicrobium weinanense sp. nov., a halophilic bacteria isolated from saline-alkali soil.</title>
        <authorList>
            <person name="Wu P."/>
            <person name="Ren H."/>
            <person name="Mei Y."/>
            <person name="Liang Y."/>
            <person name="Chen Z."/>
        </authorList>
    </citation>
    <scope>NUCLEOTIDE SEQUENCE [LARGE SCALE GENOMIC DNA]</scope>
    <source>
        <strain evidence="9 10">FJxs</strain>
    </source>
</reference>
<evidence type="ECO:0000259" key="8">
    <source>
        <dbReference type="Pfam" id="PF07715"/>
    </source>
</evidence>
<keyword evidence="4 7" id="KW-0812">Transmembrane</keyword>